<feature type="coiled-coil region" evidence="1">
    <location>
        <begin position="770"/>
        <end position="804"/>
    </location>
</feature>
<dbReference type="KEGG" id="ffl:HYN86_04325"/>
<name>A0A344LPM7_9FLAO</name>
<gene>
    <name evidence="5" type="ORF">HYN86_04325</name>
</gene>
<dbReference type="EMBL" id="CP030261">
    <property type="protein sequence ID" value="AXB55869.1"/>
    <property type="molecule type" value="Genomic_DNA"/>
</dbReference>
<keyword evidence="6" id="KW-1185">Reference proteome</keyword>
<reference evidence="5 6" key="1">
    <citation type="submission" date="2018-06" db="EMBL/GenBank/DDBJ databases">
        <title>Genome sequencing of Flavobacterium.</title>
        <authorList>
            <person name="Baek M.-G."/>
            <person name="Yi H."/>
        </authorList>
    </citation>
    <scope>NUCLEOTIDE SEQUENCE [LARGE SCALE GENOMIC DNA]</scope>
    <source>
        <strain evidence="5 6">HYN0086</strain>
    </source>
</reference>
<feature type="signal peptide" evidence="3">
    <location>
        <begin position="1"/>
        <end position="20"/>
    </location>
</feature>
<dbReference type="OrthoDB" id="1323178at2"/>
<organism evidence="5 6">
    <name type="scientific">Flavobacterium fluviale</name>
    <dbReference type="NCBI Taxonomy" id="2249356"/>
    <lineage>
        <taxon>Bacteria</taxon>
        <taxon>Pseudomonadati</taxon>
        <taxon>Bacteroidota</taxon>
        <taxon>Flavobacteriia</taxon>
        <taxon>Flavobacteriales</taxon>
        <taxon>Flavobacteriaceae</taxon>
        <taxon>Flavobacterium</taxon>
    </lineage>
</organism>
<feature type="region of interest" description="Disordered" evidence="2">
    <location>
        <begin position="134"/>
        <end position="248"/>
    </location>
</feature>
<dbReference type="Pfam" id="PF13884">
    <property type="entry name" value="Peptidase_S74"/>
    <property type="match status" value="1"/>
</dbReference>
<sequence length="804" mass="82450">MKKKITLLFFLIGTSLLMNAQVGIGTLNPDSSSQLDISSSNKGLLIPRVSLVQTTNQSPVVGAITQSLVVYNMSVSTDVTPGFYYWDGAKWVRILSSTDPIVFNETLTTLNYNSASNQLTYVDERGISNVLQLTGQIGPQGPQGIPGNDGAPGPQGPIGPQGISGNDGATGPQGPQGIAGNDGAAGPQGPQGIPGNDGAAGPQGPQGIPGNDGATGPQGPQGVPGNDGATGPQGPAGPQGGIGLIEAGNNTTVTGTGVSSDAYKINTPTTSLSQNTVSGIISHTNEEGTIATANVISANSGNLITIGTDGGAMLNATSLPPITVSNTSLNNDLTTTVNGVTGSPVDIINSNELTSTNGGLTSTVNGISSNSVLILNEAENGLTNLNGIVELGGALLHPTVIGTDAANTLAITGLQSGLITDQIVVAAPATGVLKTLTTDELNLNNWRITGNSNISEALHFLGTTNDHDIIFKRDNIFAGTIHRNNTSLGVNAFNAVSTGSYNVAIGRYSLNVNANGSYNTAIGDYALPSNTDGFYNSAIGHIALNTNTTGNSNTASGYGALSQNTTGNNNAAYGFSAGSNNTTASNNTFIGSQSNLSTSGLNITNATAIGYSARVATSNSIILGSTGANAVNVGIGTTAPTNPLHVVPLSGIDPVRIEGLQPGIAADNIVVADANGVLKTVPQSNPSDLRLKKDINTSTFGLNFISKLRPVTYTMKKGTTDLQTGFIAQEVEKAAKEINYEFSGIVKPKSDSDFYSLRYSEFVVPLVKAVQEQQSQIQTLEKKQQEQQKELAELRALVNSLAKK</sequence>
<feature type="chain" id="PRO_5016797921" description="Peptidase S74 domain-containing protein" evidence="3">
    <location>
        <begin position="21"/>
        <end position="804"/>
    </location>
</feature>
<dbReference type="Pfam" id="PF01391">
    <property type="entry name" value="Collagen"/>
    <property type="match status" value="1"/>
</dbReference>
<evidence type="ECO:0000256" key="1">
    <source>
        <dbReference type="SAM" id="Coils"/>
    </source>
</evidence>
<accession>A0A344LPM7</accession>
<dbReference type="Proteomes" id="UP000251561">
    <property type="component" value="Chromosome"/>
</dbReference>
<dbReference type="Gene3D" id="2.150.10.10">
    <property type="entry name" value="Serralysin-like metalloprotease, C-terminal"/>
    <property type="match status" value="1"/>
</dbReference>
<dbReference type="InterPro" id="IPR030392">
    <property type="entry name" value="S74_ICA"/>
</dbReference>
<feature type="compositionally biased region" description="Low complexity" evidence="2">
    <location>
        <begin position="179"/>
        <end position="212"/>
    </location>
</feature>
<evidence type="ECO:0000259" key="4">
    <source>
        <dbReference type="PROSITE" id="PS51688"/>
    </source>
</evidence>
<dbReference type="AlphaFoldDB" id="A0A344LPM7"/>
<protein>
    <recommendedName>
        <fullName evidence="4">Peptidase S74 domain-containing protein</fullName>
    </recommendedName>
</protein>
<feature type="domain" description="Peptidase S74" evidence="4">
    <location>
        <begin position="687"/>
        <end position="784"/>
    </location>
</feature>
<dbReference type="PANTHER" id="PTHR24637:SF428">
    <property type="entry name" value="SCAVENGER RECEPTOR CLASS A MEMBER 3"/>
    <property type="match status" value="1"/>
</dbReference>
<keyword evidence="3" id="KW-0732">Signal</keyword>
<evidence type="ECO:0000313" key="6">
    <source>
        <dbReference type="Proteomes" id="UP000251561"/>
    </source>
</evidence>
<evidence type="ECO:0000256" key="2">
    <source>
        <dbReference type="SAM" id="MobiDB-lite"/>
    </source>
</evidence>
<evidence type="ECO:0000256" key="3">
    <source>
        <dbReference type="SAM" id="SignalP"/>
    </source>
</evidence>
<keyword evidence="1" id="KW-0175">Coiled coil</keyword>
<proteinExistence type="predicted"/>
<evidence type="ECO:0000313" key="5">
    <source>
        <dbReference type="EMBL" id="AXB55869.1"/>
    </source>
</evidence>
<feature type="compositionally biased region" description="Low complexity" evidence="2">
    <location>
        <begin position="135"/>
        <end position="146"/>
    </location>
</feature>
<dbReference type="PANTHER" id="PTHR24637">
    <property type="entry name" value="COLLAGEN"/>
    <property type="match status" value="1"/>
</dbReference>
<dbReference type="InterPro" id="IPR011049">
    <property type="entry name" value="Serralysin-like_metalloprot_C"/>
</dbReference>
<dbReference type="InterPro" id="IPR008160">
    <property type="entry name" value="Collagen"/>
</dbReference>
<dbReference type="PROSITE" id="PS51688">
    <property type="entry name" value="ICA"/>
    <property type="match status" value="1"/>
</dbReference>
<dbReference type="RefSeq" id="WP_113676936.1">
    <property type="nucleotide sequence ID" value="NZ_CP030261.1"/>
</dbReference>